<comment type="caution">
    <text evidence="9">Lacks conserved residue(s) required for the propagation of feature annotation.</text>
</comment>
<dbReference type="InterPro" id="IPR011989">
    <property type="entry name" value="ARM-like"/>
</dbReference>
<dbReference type="Gene3D" id="1.25.10.10">
    <property type="entry name" value="Leucine-rich Repeat Variant"/>
    <property type="match status" value="1"/>
</dbReference>
<feature type="binding site" evidence="9">
    <location>
        <position position="60"/>
    </location>
    <ligand>
        <name>cob(II)alamin</name>
        <dbReference type="ChEBI" id="CHEBI:16304"/>
    </ligand>
</feature>
<dbReference type="SUPFAM" id="SSF46548">
    <property type="entry name" value="alpha-helical ferredoxin"/>
    <property type="match status" value="1"/>
</dbReference>
<comment type="caution">
    <text evidence="11">The sequence shown here is derived from an EMBL/GenBank/DDBJ whole genome shotgun (WGS) entry which is preliminary data.</text>
</comment>
<dbReference type="InterPro" id="IPR004453">
    <property type="entry name" value="QueG"/>
</dbReference>
<comment type="catalytic activity">
    <reaction evidence="9">
        <text>epoxyqueuosine(34) in tRNA + AH2 = queuosine(34) in tRNA + A + H2O</text>
        <dbReference type="Rhea" id="RHEA:32159"/>
        <dbReference type="Rhea" id="RHEA-COMP:18571"/>
        <dbReference type="Rhea" id="RHEA-COMP:18582"/>
        <dbReference type="ChEBI" id="CHEBI:13193"/>
        <dbReference type="ChEBI" id="CHEBI:15377"/>
        <dbReference type="ChEBI" id="CHEBI:17499"/>
        <dbReference type="ChEBI" id="CHEBI:194431"/>
        <dbReference type="ChEBI" id="CHEBI:194443"/>
        <dbReference type="EC" id="1.17.99.6"/>
    </reaction>
</comment>
<dbReference type="InterPro" id="IPR017896">
    <property type="entry name" value="4Fe4S_Fe-S-bd"/>
</dbReference>
<evidence type="ECO:0000256" key="4">
    <source>
        <dbReference type="ARBA" id="ARBA00022723"/>
    </source>
</evidence>
<dbReference type="EMBL" id="JBHUIP010000003">
    <property type="protein sequence ID" value="MFD2262072.1"/>
    <property type="molecule type" value="Genomic_DNA"/>
</dbReference>
<dbReference type="EC" id="1.17.99.6" evidence="9"/>
<evidence type="ECO:0000259" key="10">
    <source>
        <dbReference type="PROSITE" id="PS51379"/>
    </source>
</evidence>
<keyword evidence="12" id="KW-1185">Reference proteome</keyword>
<feature type="binding site" evidence="9">
    <location>
        <position position="170"/>
    </location>
    <ligand>
        <name>cob(II)alamin</name>
        <dbReference type="ChEBI" id="CHEBI:16304"/>
    </ligand>
</feature>
<feature type="binding site" evidence="9">
    <location>
        <position position="135"/>
    </location>
    <ligand>
        <name>cob(II)alamin</name>
        <dbReference type="ChEBI" id="CHEBI:16304"/>
    </ligand>
</feature>
<feature type="binding site" evidence="9">
    <location>
        <position position="245"/>
    </location>
    <ligand>
        <name>[4Fe-4S] cluster</name>
        <dbReference type="ChEBI" id="CHEBI:49883"/>
        <label>2</label>
    </ligand>
</feature>
<dbReference type="PANTHER" id="PTHR30002:SF4">
    <property type="entry name" value="EPOXYQUEUOSINE REDUCTASE"/>
    <property type="match status" value="1"/>
</dbReference>
<feature type="binding site" evidence="9">
    <location>
        <begin position="242"/>
        <end position="243"/>
    </location>
    <ligand>
        <name>cob(II)alamin</name>
        <dbReference type="ChEBI" id="CHEBI:16304"/>
    </ligand>
</feature>
<feature type="binding site" evidence="9">
    <location>
        <position position="159"/>
    </location>
    <ligand>
        <name>cob(II)alamin</name>
        <dbReference type="ChEBI" id="CHEBI:16304"/>
    </ligand>
</feature>
<feature type="binding site" evidence="9">
    <location>
        <position position="249"/>
    </location>
    <ligand>
        <name>[4Fe-4S] cluster</name>
        <dbReference type="ChEBI" id="CHEBI:49883"/>
        <label>1</label>
    </ligand>
</feature>
<feature type="binding site" evidence="9">
    <location>
        <position position="195"/>
    </location>
    <ligand>
        <name>[4Fe-4S] cluster</name>
        <dbReference type="ChEBI" id="CHEBI:49883"/>
        <label>1</label>
    </ligand>
</feature>
<evidence type="ECO:0000313" key="11">
    <source>
        <dbReference type="EMBL" id="MFD2262072.1"/>
    </source>
</evidence>
<organism evidence="11 12">
    <name type="scientific">Lacibacterium aquatile</name>
    <dbReference type="NCBI Taxonomy" id="1168082"/>
    <lineage>
        <taxon>Bacteria</taxon>
        <taxon>Pseudomonadati</taxon>
        <taxon>Pseudomonadota</taxon>
        <taxon>Alphaproteobacteria</taxon>
        <taxon>Rhodospirillales</taxon>
        <taxon>Rhodospirillaceae</taxon>
    </lineage>
</organism>
<proteinExistence type="inferred from homology"/>
<feature type="binding site" evidence="9">
    <location>
        <position position="192"/>
    </location>
    <ligand>
        <name>[4Fe-4S] cluster</name>
        <dbReference type="ChEBI" id="CHEBI:49883"/>
        <label>1</label>
    </ligand>
</feature>
<keyword evidence="9" id="KW-0170">Cobalt</keyword>
<evidence type="ECO:0000256" key="9">
    <source>
        <dbReference type="HAMAP-Rule" id="MF_00916"/>
    </source>
</evidence>
<dbReference type="GO" id="GO:0052693">
    <property type="term" value="F:epoxyqueuosine reductase activity"/>
    <property type="evidence" value="ECO:0007669"/>
    <property type="project" value="UniProtKB-EC"/>
</dbReference>
<feature type="binding site" evidence="9">
    <location>
        <position position="189"/>
    </location>
    <ligand>
        <name>[4Fe-4S] cluster</name>
        <dbReference type="ChEBI" id="CHEBI:49883"/>
        <label>1</label>
    </ligand>
</feature>
<evidence type="ECO:0000256" key="5">
    <source>
        <dbReference type="ARBA" id="ARBA00022785"/>
    </source>
</evidence>
<keyword evidence="1 9" id="KW-0004">4Fe-4S</keyword>
<feature type="binding site" evidence="9">
    <location>
        <position position="217"/>
    </location>
    <ligand>
        <name>cob(II)alamin</name>
        <dbReference type="ChEBI" id="CHEBI:16304"/>
    </ligand>
</feature>
<accession>A0ABW5DLW6</accession>
<keyword evidence="4 9" id="KW-0479">Metal-binding</keyword>
<sequence>MTATTDIKAQIRAEALRLGFDVVGYAPASLPEVARERLAEFLAAGKHGDMGWLAGHQDRRGNPDQLWPDARSIIVVGANYAPGHDPLALADQPERGAISVYARNKDYHDTLKKRLRQLGEWIGRQFGGDARMFVDTAPVMEKPLAMQAGLGWQGKHTNLVSRDFGSWLFLGELFTSLDLAPDGEEEDHCGRCTRCLSACPTDAFDGPYKLDGRKCISYLTIENKGPIPHHFRAAIGNRIYGCDDCLAVCPWNKFARPTHEPDFLPRIELTAPRLADLSALDDTDFRALFAGSPIKRIGRGRFVRNVLIALGNSGSEKAVPAVIRLLSDADPLVRGAAVWALSCLAPDDLARRQSLAAYESDDTVLAEWSLLKERLCPAA</sequence>
<evidence type="ECO:0000256" key="1">
    <source>
        <dbReference type="ARBA" id="ARBA00022485"/>
    </source>
</evidence>
<feature type="active site" description="Proton donor" evidence="9">
    <location>
        <position position="135"/>
    </location>
</feature>
<comment type="function">
    <text evidence="9">Catalyzes the conversion of epoxyqueuosine (oQ) to queuosine (Q), which is a hypermodified base found in the wobble positions of tRNA(Asp), tRNA(Asn), tRNA(His) and tRNA(Tyr).</text>
</comment>
<keyword evidence="9" id="KW-0846">Cobalamin</keyword>
<dbReference type="PANTHER" id="PTHR30002">
    <property type="entry name" value="EPOXYQUEUOSINE REDUCTASE"/>
    <property type="match status" value="1"/>
</dbReference>
<dbReference type="InterPro" id="IPR017900">
    <property type="entry name" value="4Fe4S_Fe_S_CS"/>
</dbReference>
<dbReference type="RefSeq" id="WP_379874983.1">
    <property type="nucleotide sequence ID" value="NZ_JBHUIP010000003.1"/>
</dbReference>
<keyword evidence="5 9" id="KW-0671">Queuosine biosynthesis</keyword>
<feature type="binding site" evidence="9">
    <location>
        <position position="242"/>
    </location>
    <ligand>
        <name>[4Fe-4S] cluster</name>
        <dbReference type="ChEBI" id="CHEBI:49883"/>
        <label>2</label>
    </ligand>
</feature>
<comment type="subunit">
    <text evidence="9">Monomer.</text>
</comment>
<keyword evidence="7 9" id="KW-0408">Iron</keyword>
<feature type="domain" description="4Fe-4S ferredoxin-type" evidence="10">
    <location>
        <begin position="179"/>
        <end position="209"/>
    </location>
</feature>
<dbReference type="HAMAP" id="MF_00916">
    <property type="entry name" value="QueG"/>
    <property type="match status" value="1"/>
</dbReference>
<keyword evidence="3 9" id="KW-0819">tRNA processing</keyword>
<keyword evidence="2 9" id="KW-0963">Cytoplasm</keyword>
<feature type="binding site" evidence="9">
    <location>
        <position position="199"/>
    </location>
    <ligand>
        <name>[4Fe-4S] cluster</name>
        <dbReference type="ChEBI" id="CHEBI:49883"/>
        <label>2</label>
    </ligand>
</feature>
<name>A0ABW5DLW6_9PROT</name>
<comment type="subcellular location">
    <subcellularLocation>
        <location evidence="9">Cytoplasm</location>
    </subcellularLocation>
</comment>
<protein>
    <recommendedName>
        <fullName evidence="9">Epoxyqueuosine reductase</fullName>
        <ecNumber evidence="9">1.17.99.6</ecNumber>
    </recommendedName>
    <alternativeName>
        <fullName evidence="9">Queuosine biosynthesis protein QueG</fullName>
    </alternativeName>
</protein>
<keyword evidence="6 9" id="KW-0560">Oxidoreductase</keyword>
<dbReference type="NCBIfam" id="TIGR00276">
    <property type="entry name" value="tRNA epoxyqueuosine(34) reductase QueG"/>
    <property type="match status" value="1"/>
</dbReference>
<comment type="cofactor">
    <cofactor evidence="9">
        <name>cob(II)alamin</name>
        <dbReference type="ChEBI" id="CHEBI:16304"/>
    </cofactor>
</comment>
<comment type="pathway">
    <text evidence="9">tRNA modification; tRNA-queuosine biosynthesis.</text>
</comment>
<dbReference type="Pfam" id="PF13484">
    <property type="entry name" value="Fer4_16"/>
    <property type="match status" value="1"/>
</dbReference>
<dbReference type="SUPFAM" id="SSF48371">
    <property type="entry name" value="ARM repeat"/>
    <property type="match status" value="1"/>
</dbReference>
<evidence type="ECO:0000256" key="8">
    <source>
        <dbReference type="ARBA" id="ARBA00023014"/>
    </source>
</evidence>
<dbReference type="Gene3D" id="3.30.70.20">
    <property type="match status" value="1"/>
</dbReference>
<evidence type="ECO:0000256" key="2">
    <source>
        <dbReference type="ARBA" id="ARBA00022490"/>
    </source>
</evidence>
<dbReference type="PROSITE" id="PS51379">
    <property type="entry name" value="4FE4S_FER_2"/>
    <property type="match status" value="1"/>
</dbReference>
<feature type="binding site" evidence="9">
    <location>
        <position position="215"/>
    </location>
    <ligand>
        <name>[4Fe-4S] cluster</name>
        <dbReference type="ChEBI" id="CHEBI:49883"/>
        <label>2</label>
    </ligand>
</feature>
<dbReference type="Proteomes" id="UP001597295">
    <property type="component" value="Unassembled WGS sequence"/>
</dbReference>
<evidence type="ECO:0000256" key="7">
    <source>
        <dbReference type="ARBA" id="ARBA00023004"/>
    </source>
</evidence>
<comment type="cofactor">
    <cofactor evidence="9">
        <name>[4Fe-4S] cluster</name>
        <dbReference type="ChEBI" id="CHEBI:49883"/>
    </cofactor>
    <text evidence="9">Binds 2 [4Fe-4S] clusters per monomer.</text>
</comment>
<keyword evidence="8 9" id="KW-0411">Iron-sulfur</keyword>
<evidence type="ECO:0000313" key="12">
    <source>
        <dbReference type="Proteomes" id="UP001597295"/>
    </source>
</evidence>
<evidence type="ECO:0000256" key="3">
    <source>
        <dbReference type="ARBA" id="ARBA00022694"/>
    </source>
</evidence>
<evidence type="ECO:0000256" key="6">
    <source>
        <dbReference type="ARBA" id="ARBA00023002"/>
    </source>
</evidence>
<dbReference type="InterPro" id="IPR013542">
    <property type="entry name" value="QueG_DUF1730"/>
</dbReference>
<dbReference type="InterPro" id="IPR016024">
    <property type="entry name" value="ARM-type_fold"/>
</dbReference>
<dbReference type="Pfam" id="PF13646">
    <property type="entry name" value="HEAT_2"/>
    <property type="match status" value="1"/>
</dbReference>
<reference evidence="12" key="1">
    <citation type="journal article" date="2019" name="Int. J. Syst. Evol. Microbiol.">
        <title>The Global Catalogue of Microorganisms (GCM) 10K type strain sequencing project: providing services to taxonomists for standard genome sequencing and annotation.</title>
        <authorList>
            <consortium name="The Broad Institute Genomics Platform"/>
            <consortium name="The Broad Institute Genome Sequencing Center for Infectious Disease"/>
            <person name="Wu L."/>
            <person name="Ma J."/>
        </authorList>
    </citation>
    <scope>NUCLEOTIDE SEQUENCE [LARGE SCALE GENOMIC DNA]</scope>
    <source>
        <strain evidence="12">CGMCC 1.19062</strain>
    </source>
</reference>
<gene>
    <name evidence="9 11" type="primary">queG</name>
    <name evidence="11" type="ORF">ACFSM5_04170</name>
</gene>
<feature type="binding site" evidence="9">
    <location>
        <position position="224"/>
    </location>
    <ligand>
        <name>tRNA</name>
        <dbReference type="ChEBI" id="CHEBI:17843"/>
    </ligand>
</feature>
<dbReference type="PROSITE" id="PS00198">
    <property type="entry name" value="4FE4S_FER_1"/>
    <property type="match status" value="1"/>
</dbReference>
<dbReference type="Pfam" id="PF08331">
    <property type="entry name" value="QueG_DUF1730"/>
    <property type="match status" value="1"/>
</dbReference>
<comment type="similarity">
    <text evidence="9">Belongs to the QueG family.</text>
</comment>